<name>A0ABD1ZKV4_9MARC</name>
<organism evidence="1 2">
    <name type="scientific">Riccia fluitans</name>
    <dbReference type="NCBI Taxonomy" id="41844"/>
    <lineage>
        <taxon>Eukaryota</taxon>
        <taxon>Viridiplantae</taxon>
        <taxon>Streptophyta</taxon>
        <taxon>Embryophyta</taxon>
        <taxon>Marchantiophyta</taxon>
        <taxon>Marchantiopsida</taxon>
        <taxon>Marchantiidae</taxon>
        <taxon>Marchantiales</taxon>
        <taxon>Ricciaceae</taxon>
        <taxon>Riccia</taxon>
    </lineage>
</organism>
<gene>
    <name evidence="1" type="ORF">R1flu_019664</name>
</gene>
<evidence type="ECO:0000313" key="2">
    <source>
        <dbReference type="Proteomes" id="UP001605036"/>
    </source>
</evidence>
<accession>A0ABD1ZKV4</accession>
<dbReference type="EMBL" id="JBHFFA010000001">
    <property type="protein sequence ID" value="KAL2651536.1"/>
    <property type="molecule type" value="Genomic_DNA"/>
</dbReference>
<proteinExistence type="predicted"/>
<sequence>MIWSIWVGFTIYSEVNKVDRLQQRDSSSFALEELRKSSHLRGEDPLIGKYIYHRSMLHTSLSEQILYRNPRSEAWEGNEEGRGRGRLMYSSSR</sequence>
<protein>
    <submittedName>
        <fullName evidence="1">Uncharacterized protein</fullName>
    </submittedName>
</protein>
<dbReference type="Proteomes" id="UP001605036">
    <property type="component" value="Unassembled WGS sequence"/>
</dbReference>
<reference evidence="1 2" key="1">
    <citation type="submission" date="2024-09" db="EMBL/GenBank/DDBJ databases">
        <title>Chromosome-scale assembly of Riccia fluitans.</title>
        <authorList>
            <person name="Paukszto L."/>
            <person name="Sawicki J."/>
            <person name="Karawczyk K."/>
            <person name="Piernik-Szablinska J."/>
            <person name="Szczecinska M."/>
            <person name="Mazdziarz M."/>
        </authorList>
    </citation>
    <scope>NUCLEOTIDE SEQUENCE [LARGE SCALE GENOMIC DNA]</scope>
    <source>
        <strain evidence="1">Rf_01</strain>
        <tissue evidence="1">Aerial parts of the thallus</tissue>
    </source>
</reference>
<comment type="caution">
    <text evidence="1">The sequence shown here is derived from an EMBL/GenBank/DDBJ whole genome shotgun (WGS) entry which is preliminary data.</text>
</comment>
<keyword evidence="2" id="KW-1185">Reference proteome</keyword>
<evidence type="ECO:0000313" key="1">
    <source>
        <dbReference type="EMBL" id="KAL2651536.1"/>
    </source>
</evidence>
<dbReference type="AlphaFoldDB" id="A0ABD1ZKV4"/>